<feature type="transmembrane region" description="Helical" evidence="1">
    <location>
        <begin position="6"/>
        <end position="26"/>
    </location>
</feature>
<dbReference type="eggNOG" id="ENOG502ZS7H">
    <property type="taxonomic scope" value="Bacteria"/>
</dbReference>
<dbReference type="RefSeq" id="WP_016524891.1">
    <property type="nucleotide sequence ID" value="NZ_KE332518.1"/>
</dbReference>
<evidence type="ECO:0000256" key="1">
    <source>
        <dbReference type="SAM" id="Phobius"/>
    </source>
</evidence>
<dbReference type="OrthoDB" id="361683at2"/>
<name>S3JYI2_TREMA</name>
<dbReference type="HOGENOM" id="CLU_174891_0_0_12"/>
<dbReference type="PATRIC" id="fig|1125699.3.peg.605"/>
<comment type="caution">
    <text evidence="2">The sequence shown here is derived from an EMBL/GenBank/DDBJ whole genome shotgun (WGS) entry which is preliminary data.</text>
</comment>
<sequence>MQSEMILQCIKLVLGGIAAFLAIMLWSKTRESAWMALIAGTVTSYAGILYDVLRVFGIAAFQNASLEIAGINLITLFFAVVPQLCYVIAFVLALIRKRF</sequence>
<feature type="transmembrane region" description="Helical" evidence="1">
    <location>
        <begin position="73"/>
        <end position="95"/>
    </location>
</feature>
<gene>
    <name evidence="2" type="ORF">HMPREF9194_00594</name>
</gene>
<evidence type="ECO:0000313" key="2">
    <source>
        <dbReference type="EMBL" id="EPF30280.1"/>
    </source>
</evidence>
<organism evidence="2 3">
    <name type="scientific">Treponema maltophilum ATCC 51939</name>
    <dbReference type="NCBI Taxonomy" id="1125699"/>
    <lineage>
        <taxon>Bacteria</taxon>
        <taxon>Pseudomonadati</taxon>
        <taxon>Spirochaetota</taxon>
        <taxon>Spirochaetia</taxon>
        <taxon>Spirochaetales</taxon>
        <taxon>Treponemataceae</taxon>
        <taxon>Treponema</taxon>
    </lineage>
</organism>
<proteinExistence type="predicted"/>
<dbReference type="EMBL" id="ATFF01000006">
    <property type="protein sequence ID" value="EPF30280.1"/>
    <property type="molecule type" value="Genomic_DNA"/>
</dbReference>
<protein>
    <submittedName>
        <fullName evidence="2">Uncharacterized protein</fullName>
    </submittedName>
</protein>
<dbReference type="Proteomes" id="UP000014541">
    <property type="component" value="Unassembled WGS sequence"/>
</dbReference>
<dbReference type="AlphaFoldDB" id="S3JYI2"/>
<evidence type="ECO:0000313" key="3">
    <source>
        <dbReference type="Proteomes" id="UP000014541"/>
    </source>
</evidence>
<keyword evidence="3" id="KW-1185">Reference proteome</keyword>
<keyword evidence="1" id="KW-1133">Transmembrane helix</keyword>
<reference evidence="2 3" key="1">
    <citation type="submission" date="2013-04" db="EMBL/GenBank/DDBJ databases">
        <title>The Genome Sequence of Treponema maltophilum ATCC 51939.</title>
        <authorList>
            <consortium name="The Broad Institute Genomics Platform"/>
            <person name="Earl A."/>
            <person name="Ward D."/>
            <person name="Feldgarden M."/>
            <person name="Gevers D."/>
            <person name="Leonetti C."/>
            <person name="Blanton J.M."/>
            <person name="Dewhirst F.E."/>
            <person name="Izard J."/>
            <person name="Walker B."/>
            <person name="Young S."/>
            <person name="Zeng Q."/>
            <person name="Gargeya S."/>
            <person name="Fitzgerald M."/>
            <person name="Haas B."/>
            <person name="Abouelleil A."/>
            <person name="Allen A.W."/>
            <person name="Alvarado L."/>
            <person name="Arachchi H.M."/>
            <person name="Berlin A.M."/>
            <person name="Chapman S.B."/>
            <person name="Gainer-Dewar J."/>
            <person name="Goldberg J."/>
            <person name="Griggs A."/>
            <person name="Gujja S."/>
            <person name="Hansen M."/>
            <person name="Howarth C."/>
            <person name="Imamovic A."/>
            <person name="Ireland A."/>
            <person name="Larimer J."/>
            <person name="McCowan C."/>
            <person name="Murphy C."/>
            <person name="Pearson M."/>
            <person name="Poon T.W."/>
            <person name="Priest M."/>
            <person name="Roberts A."/>
            <person name="Saif S."/>
            <person name="Shea T."/>
            <person name="Sisk P."/>
            <person name="Sykes S."/>
            <person name="Wortman J."/>
            <person name="Nusbaum C."/>
            <person name="Birren B."/>
        </authorList>
    </citation>
    <scope>NUCLEOTIDE SEQUENCE [LARGE SCALE GENOMIC DNA]</scope>
    <source>
        <strain evidence="2 3">ATCC 51939</strain>
    </source>
</reference>
<feature type="transmembrane region" description="Helical" evidence="1">
    <location>
        <begin position="33"/>
        <end position="53"/>
    </location>
</feature>
<dbReference type="STRING" id="1125699.HMPREF9194_00594"/>
<accession>S3JYI2</accession>
<keyword evidence="1" id="KW-0812">Transmembrane</keyword>
<keyword evidence="1" id="KW-0472">Membrane</keyword>